<reference evidence="3" key="5">
    <citation type="submission" date="2015-06" db="UniProtKB">
        <authorList>
            <consortium name="EnsemblFungi"/>
        </authorList>
    </citation>
    <scope>IDENTIFICATION</scope>
    <source>
        <strain evidence="3">ATCC 64411</strain>
    </source>
</reference>
<feature type="region of interest" description="Disordered" evidence="1">
    <location>
        <begin position="1"/>
        <end position="71"/>
    </location>
</feature>
<dbReference type="EnsemblFungi" id="MAPG_00896T0">
    <property type="protein sequence ID" value="MAPG_00896T0"/>
    <property type="gene ID" value="MAPG_00896"/>
</dbReference>
<evidence type="ECO:0000313" key="3">
    <source>
        <dbReference type="EnsemblFungi" id="MAPG_00896T0"/>
    </source>
</evidence>
<evidence type="ECO:0000256" key="1">
    <source>
        <dbReference type="SAM" id="MobiDB-lite"/>
    </source>
</evidence>
<reference evidence="2" key="3">
    <citation type="submission" date="2011-03" db="EMBL/GenBank/DDBJ databases">
        <title>Annotation of Magnaporthe poae ATCC 64411.</title>
        <authorList>
            <person name="Ma L.-J."/>
            <person name="Dead R."/>
            <person name="Young S.K."/>
            <person name="Zeng Q."/>
            <person name="Gargeya S."/>
            <person name="Fitzgerald M."/>
            <person name="Haas B."/>
            <person name="Abouelleil A."/>
            <person name="Alvarado L."/>
            <person name="Arachchi H.M."/>
            <person name="Berlin A."/>
            <person name="Brown A."/>
            <person name="Chapman S.B."/>
            <person name="Chen Z."/>
            <person name="Dunbar C."/>
            <person name="Freedman E."/>
            <person name="Gearin G."/>
            <person name="Gellesch M."/>
            <person name="Goldberg J."/>
            <person name="Griggs A."/>
            <person name="Gujja S."/>
            <person name="Heiman D."/>
            <person name="Howarth C."/>
            <person name="Larson L."/>
            <person name="Lui A."/>
            <person name="MacDonald P.J.P."/>
            <person name="Mehta T."/>
            <person name="Montmayeur A."/>
            <person name="Murphy C."/>
            <person name="Neiman D."/>
            <person name="Pearson M."/>
            <person name="Priest M."/>
            <person name="Roberts A."/>
            <person name="Saif S."/>
            <person name="Shea T."/>
            <person name="Shenoy N."/>
            <person name="Sisk P."/>
            <person name="Stolte C."/>
            <person name="Sykes S."/>
            <person name="Yandava C."/>
            <person name="Wortman J."/>
            <person name="Nusbaum C."/>
            <person name="Birren B."/>
        </authorList>
    </citation>
    <scope>NUCLEOTIDE SEQUENCE</scope>
    <source>
        <strain evidence="2">ATCC 64411</strain>
    </source>
</reference>
<dbReference type="EMBL" id="GL876966">
    <property type="protein sequence ID" value="KLU81815.1"/>
    <property type="molecule type" value="Genomic_DNA"/>
</dbReference>
<keyword evidence="4" id="KW-1185">Reference proteome</keyword>
<reference evidence="2" key="2">
    <citation type="submission" date="2010-05" db="EMBL/GenBank/DDBJ databases">
        <title>The Genome Sequence of Magnaporthe poae strain ATCC 64411.</title>
        <authorList>
            <consortium name="The Broad Institute Genome Sequencing Platform"/>
            <consortium name="Broad Institute Genome Sequencing Center for Infectious Disease"/>
            <person name="Ma L.-J."/>
            <person name="Dead R."/>
            <person name="Young S."/>
            <person name="Zeng Q."/>
            <person name="Koehrsen M."/>
            <person name="Alvarado L."/>
            <person name="Berlin A."/>
            <person name="Chapman S.B."/>
            <person name="Chen Z."/>
            <person name="Freedman E."/>
            <person name="Gellesch M."/>
            <person name="Goldberg J."/>
            <person name="Griggs A."/>
            <person name="Gujja S."/>
            <person name="Heilman E.R."/>
            <person name="Heiman D."/>
            <person name="Hepburn T."/>
            <person name="Howarth C."/>
            <person name="Jen D."/>
            <person name="Larson L."/>
            <person name="Mehta T."/>
            <person name="Neiman D."/>
            <person name="Pearson M."/>
            <person name="Roberts A."/>
            <person name="Saif S."/>
            <person name="Shea T."/>
            <person name="Shenoy N."/>
            <person name="Sisk P."/>
            <person name="Stolte C."/>
            <person name="Sykes S."/>
            <person name="Walk T."/>
            <person name="White J."/>
            <person name="Yandava C."/>
            <person name="Haas B."/>
            <person name="Nusbaum C."/>
            <person name="Birren B."/>
        </authorList>
    </citation>
    <scope>NUCLEOTIDE SEQUENCE</scope>
    <source>
        <strain evidence="2">ATCC 64411</strain>
    </source>
</reference>
<reference evidence="3" key="4">
    <citation type="journal article" date="2015" name="G3 (Bethesda)">
        <title>Genome sequences of three phytopathogenic species of the Magnaporthaceae family of fungi.</title>
        <authorList>
            <person name="Okagaki L.H."/>
            <person name="Nunes C.C."/>
            <person name="Sailsbery J."/>
            <person name="Clay B."/>
            <person name="Brown D."/>
            <person name="John T."/>
            <person name="Oh Y."/>
            <person name="Young N."/>
            <person name="Fitzgerald M."/>
            <person name="Haas B.J."/>
            <person name="Zeng Q."/>
            <person name="Young S."/>
            <person name="Adiconis X."/>
            <person name="Fan L."/>
            <person name="Levin J.Z."/>
            <person name="Mitchell T.K."/>
            <person name="Okubara P.A."/>
            <person name="Farman M.L."/>
            <person name="Kohn L.M."/>
            <person name="Birren B."/>
            <person name="Ma L.-J."/>
            <person name="Dean R.A."/>
        </authorList>
    </citation>
    <scope>NUCLEOTIDE SEQUENCE</scope>
    <source>
        <strain evidence="3">ATCC 64411 / 73-15</strain>
    </source>
</reference>
<dbReference type="Proteomes" id="UP000011715">
    <property type="component" value="Unassembled WGS sequence"/>
</dbReference>
<gene>
    <name evidence="2" type="ORF">MAPG_00896</name>
</gene>
<evidence type="ECO:0000313" key="4">
    <source>
        <dbReference type="Proteomes" id="UP000011715"/>
    </source>
</evidence>
<feature type="compositionally biased region" description="Basic residues" evidence="1">
    <location>
        <begin position="15"/>
        <end position="24"/>
    </location>
</feature>
<dbReference type="EMBL" id="ADBL01000216">
    <property type="status" value="NOT_ANNOTATED_CDS"/>
    <property type="molecule type" value="Genomic_DNA"/>
</dbReference>
<reference evidence="4" key="1">
    <citation type="submission" date="2010-05" db="EMBL/GenBank/DDBJ databases">
        <title>The genome sequence of Magnaporthe poae strain ATCC 64411.</title>
        <authorList>
            <person name="Ma L.-J."/>
            <person name="Dead R."/>
            <person name="Young S."/>
            <person name="Zeng Q."/>
            <person name="Koehrsen M."/>
            <person name="Alvarado L."/>
            <person name="Berlin A."/>
            <person name="Chapman S.B."/>
            <person name="Chen Z."/>
            <person name="Freedman E."/>
            <person name="Gellesch M."/>
            <person name="Goldberg J."/>
            <person name="Griggs A."/>
            <person name="Gujja S."/>
            <person name="Heilman E.R."/>
            <person name="Heiman D."/>
            <person name="Hepburn T."/>
            <person name="Howarth C."/>
            <person name="Jen D."/>
            <person name="Larson L."/>
            <person name="Mehta T."/>
            <person name="Neiman D."/>
            <person name="Pearson M."/>
            <person name="Roberts A."/>
            <person name="Saif S."/>
            <person name="Shea T."/>
            <person name="Shenoy N."/>
            <person name="Sisk P."/>
            <person name="Stolte C."/>
            <person name="Sykes S."/>
            <person name="Walk T."/>
            <person name="White J."/>
            <person name="Yandava C."/>
            <person name="Haas B."/>
            <person name="Nusbaum C."/>
            <person name="Birren B."/>
        </authorList>
    </citation>
    <scope>NUCLEOTIDE SEQUENCE [LARGE SCALE GENOMIC DNA]</scope>
    <source>
        <strain evidence="4">ATCC 64411 / 73-15</strain>
    </source>
</reference>
<feature type="compositionally biased region" description="Basic and acidic residues" evidence="1">
    <location>
        <begin position="59"/>
        <end position="71"/>
    </location>
</feature>
<accession>A0A0C4DM93</accession>
<protein>
    <submittedName>
        <fullName evidence="2 3">Uncharacterized protein</fullName>
    </submittedName>
</protein>
<organism evidence="3 4">
    <name type="scientific">Magnaporthiopsis poae (strain ATCC 64411 / 73-15)</name>
    <name type="common">Kentucky bluegrass fungus</name>
    <name type="synonym">Magnaporthe poae</name>
    <dbReference type="NCBI Taxonomy" id="644358"/>
    <lineage>
        <taxon>Eukaryota</taxon>
        <taxon>Fungi</taxon>
        <taxon>Dikarya</taxon>
        <taxon>Ascomycota</taxon>
        <taxon>Pezizomycotina</taxon>
        <taxon>Sordariomycetes</taxon>
        <taxon>Sordariomycetidae</taxon>
        <taxon>Magnaporthales</taxon>
        <taxon>Magnaporthaceae</taxon>
        <taxon>Magnaporthiopsis</taxon>
    </lineage>
</organism>
<proteinExistence type="predicted"/>
<dbReference type="VEuPathDB" id="FungiDB:MAPG_00896"/>
<dbReference type="AlphaFoldDB" id="A0A0C4DM93"/>
<sequence length="71" mass="7689">MSAAYVPLHGGMYARRSRRGHSRFLHGNVEWGEVQPRGPREAEQQGQASAEPWLGHSSMGEDKKDGGGGGE</sequence>
<name>A0A0C4DM93_MAGP6</name>
<evidence type="ECO:0000313" key="2">
    <source>
        <dbReference type="EMBL" id="KLU81815.1"/>
    </source>
</evidence>